<dbReference type="Gene3D" id="3.10.450.40">
    <property type="match status" value="2"/>
</dbReference>
<evidence type="ECO:0000313" key="3">
    <source>
        <dbReference type="Proteomes" id="UP000051223"/>
    </source>
</evidence>
<dbReference type="OrthoDB" id="2242521at2"/>
<name>A0A0R1YG55_9LACO</name>
<dbReference type="EMBL" id="AZGI01000054">
    <property type="protein sequence ID" value="KRM38067.1"/>
    <property type="molecule type" value="Genomic_DNA"/>
</dbReference>
<dbReference type="Proteomes" id="UP000051223">
    <property type="component" value="Unassembled WGS sequence"/>
</dbReference>
<sequence>MIQDDTRQTIKFIVWVVVIAIVAYIASVVIFYRAGTPSRNNERQISQIALKKTPIKNVDTYYHLDRGVNSYALKGTNAKGKNYYFIYLPKSKKAYIYPSNKGVSEKRVRDAYKSSHSNSQISNVNLGWYQGKAVWEVSAKTKSGNYNYVLYDFKDGNEINSVANL</sequence>
<dbReference type="AlphaFoldDB" id="A0A0R1YG55"/>
<keyword evidence="1" id="KW-0472">Membrane</keyword>
<dbReference type="eggNOG" id="COG5353">
    <property type="taxonomic scope" value="Bacteria"/>
</dbReference>
<evidence type="ECO:0000313" key="2">
    <source>
        <dbReference type="EMBL" id="KRM38067.1"/>
    </source>
</evidence>
<evidence type="ECO:0008006" key="4">
    <source>
        <dbReference type="Google" id="ProtNLM"/>
    </source>
</evidence>
<proteinExistence type="predicted"/>
<accession>A0A0R1YG55</accession>
<dbReference type="InterPro" id="IPR046350">
    <property type="entry name" value="Cystatin_sf"/>
</dbReference>
<organism evidence="2 3">
    <name type="scientific">Lactobacillus hamsteri DSM 5661 = JCM 6256</name>
    <dbReference type="NCBI Taxonomy" id="1423754"/>
    <lineage>
        <taxon>Bacteria</taxon>
        <taxon>Bacillati</taxon>
        <taxon>Bacillota</taxon>
        <taxon>Bacilli</taxon>
        <taxon>Lactobacillales</taxon>
        <taxon>Lactobacillaceae</taxon>
        <taxon>Lactobacillus</taxon>
    </lineage>
</organism>
<dbReference type="PATRIC" id="fig|1423754.3.peg.1503"/>
<dbReference type="STRING" id="1423754.FC39_GL001460"/>
<dbReference type="SUPFAM" id="SSF54403">
    <property type="entry name" value="Cystatin/monellin"/>
    <property type="match status" value="2"/>
</dbReference>
<dbReference type="RefSeq" id="WP_025080484.1">
    <property type="nucleotide sequence ID" value="NZ_AZGI01000054.1"/>
</dbReference>
<comment type="caution">
    <text evidence="2">The sequence shown here is derived from an EMBL/GenBank/DDBJ whole genome shotgun (WGS) entry which is preliminary data.</text>
</comment>
<reference evidence="2 3" key="1">
    <citation type="journal article" date="2015" name="Genome Announc.">
        <title>Expanding the biotechnology potential of lactobacilli through comparative genomics of 213 strains and associated genera.</title>
        <authorList>
            <person name="Sun Z."/>
            <person name="Harris H.M."/>
            <person name="McCann A."/>
            <person name="Guo C."/>
            <person name="Argimon S."/>
            <person name="Zhang W."/>
            <person name="Yang X."/>
            <person name="Jeffery I.B."/>
            <person name="Cooney J.C."/>
            <person name="Kagawa T.F."/>
            <person name="Liu W."/>
            <person name="Song Y."/>
            <person name="Salvetti E."/>
            <person name="Wrobel A."/>
            <person name="Rasinkangas P."/>
            <person name="Parkhill J."/>
            <person name="Rea M.C."/>
            <person name="O'Sullivan O."/>
            <person name="Ritari J."/>
            <person name="Douillard F.P."/>
            <person name="Paul Ross R."/>
            <person name="Yang R."/>
            <person name="Briner A.E."/>
            <person name="Felis G.E."/>
            <person name="de Vos W.M."/>
            <person name="Barrangou R."/>
            <person name="Klaenhammer T.R."/>
            <person name="Caufield P.W."/>
            <person name="Cui Y."/>
            <person name="Zhang H."/>
            <person name="O'Toole P.W."/>
        </authorList>
    </citation>
    <scope>NUCLEOTIDE SEQUENCE [LARGE SCALE GENOMIC DNA]</scope>
    <source>
        <strain evidence="2 3">DSM 5661</strain>
    </source>
</reference>
<keyword evidence="3" id="KW-1185">Reference proteome</keyword>
<protein>
    <recommendedName>
        <fullName evidence="4">DUF5590 domain-containing protein</fullName>
    </recommendedName>
</protein>
<evidence type="ECO:0000256" key="1">
    <source>
        <dbReference type="SAM" id="Phobius"/>
    </source>
</evidence>
<gene>
    <name evidence="2" type="ORF">FC39_GL001460</name>
</gene>
<feature type="transmembrane region" description="Helical" evidence="1">
    <location>
        <begin position="12"/>
        <end position="32"/>
    </location>
</feature>
<keyword evidence="1" id="KW-1133">Transmembrane helix</keyword>
<keyword evidence="1" id="KW-0812">Transmembrane</keyword>